<protein>
    <submittedName>
        <fullName evidence="1">Proteinase inhibitor kazal</fullName>
    </submittedName>
</protein>
<keyword evidence="2" id="KW-1185">Reference proteome</keyword>
<proteinExistence type="predicted"/>
<evidence type="ECO:0000313" key="2">
    <source>
        <dbReference type="Proteomes" id="UP000805649"/>
    </source>
</evidence>
<organism evidence="1 2">
    <name type="scientific">Colletotrichum truncatum</name>
    <name type="common">Anthracnose fungus</name>
    <name type="synonym">Colletotrichum capsici</name>
    <dbReference type="NCBI Taxonomy" id="5467"/>
    <lineage>
        <taxon>Eukaryota</taxon>
        <taxon>Fungi</taxon>
        <taxon>Dikarya</taxon>
        <taxon>Ascomycota</taxon>
        <taxon>Pezizomycotina</taxon>
        <taxon>Sordariomycetes</taxon>
        <taxon>Hypocreomycetidae</taxon>
        <taxon>Glomerellales</taxon>
        <taxon>Glomerellaceae</taxon>
        <taxon>Colletotrichum</taxon>
        <taxon>Colletotrichum truncatum species complex</taxon>
    </lineage>
</organism>
<comment type="caution">
    <text evidence="1">The sequence shown here is derived from an EMBL/GenBank/DDBJ whole genome shotgun (WGS) entry which is preliminary data.</text>
</comment>
<dbReference type="EMBL" id="VUJX02000005">
    <property type="protein sequence ID" value="KAL0935820.1"/>
    <property type="molecule type" value="Genomic_DNA"/>
</dbReference>
<sequence>MQFITLVVLLSQLLLSTAEDESSTPQIVTISPIIAPPFTHGPFLPPTSLILEIPPVRTRIFTIVRPTRPWPTRPIITIIRPSLPPFTIKEPTEEASTPTPSKTRTYSDCGGFRPTHVACAEGYTCIDDPWRDGCGMACDGPGICVEKIYCNGFIGLQCPEGMWCMDDPRDSCNPKKGGADCIGICI</sequence>
<accession>A0ACC3YV72</accession>
<dbReference type="Proteomes" id="UP000805649">
    <property type="component" value="Unassembled WGS sequence"/>
</dbReference>
<gene>
    <name evidence="1" type="ORF">CTRU02_208034</name>
</gene>
<evidence type="ECO:0000313" key="1">
    <source>
        <dbReference type="EMBL" id="KAL0935820.1"/>
    </source>
</evidence>
<reference evidence="1 2" key="1">
    <citation type="journal article" date="2020" name="Phytopathology">
        <title>Genome Sequence Resources of Colletotrichum truncatum, C. plurivorum, C. musicola, and C. sojae: Four Species Pathogenic to Soybean (Glycine max).</title>
        <authorList>
            <person name="Rogerio F."/>
            <person name="Boufleur T.R."/>
            <person name="Ciampi-Guillardi M."/>
            <person name="Sukno S.A."/>
            <person name="Thon M.R."/>
            <person name="Massola Junior N.S."/>
            <person name="Baroncelli R."/>
        </authorList>
    </citation>
    <scope>NUCLEOTIDE SEQUENCE [LARGE SCALE GENOMIC DNA]</scope>
    <source>
        <strain evidence="1 2">CMES1059</strain>
    </source>
</reference>
<name>A0ACC3YV72_COLTU</name>